<keyword evidence="6" id="KW-0106">Calcium</keyword>
<comment type="similarity">
    <text evidence="1">Belongs to the tannase family.</text>
</comment>
<reference evidence="9 10" key="1">
    <citation type="submission" date="2019-09" db="EMBL/GenBank/DDBJ databases">
        <authorList>
            <person name="Park J.-S."/>
            <person name="Choi H.-J."/>
        </authorList>
    </citation>
    <scope>NUCLEOTIDE SEQUENCE [LARGE SCALE GENOMIC DNA]</scope>
    <source>
        <strain evidence="9 10">176SS1-4</strain>
    </source>
</reference>
<keyword evidence="3" id="KW-0479">Metal-binding</keyword>
<dbReference type="SUPFAM" id="SSF53474">
    <property type="entry name" value="alpha/beta-Hydrolases"/>
    <property type="match status" value="1"/>
</dbReference>
<dbReference type="Pfam" id="PF07519">
    <property type="entry name" value="Tannase"/>
    <property type="match status" value="1"/>
</dbReference>
<evidence type="ECO:0000313" key="10">
    <source>
        <dbReference type="Proteomes" id="UP000326554"/>
    </source>
</evidence>
<keyword evidence="2" id="KW-0719">Serine esterase</keyword>
<evidence type="ECO:0000256" key="3">
    <source>
        <dbReference type="ARBA" id="ARBA00022723"/>
    </source>
</evidence>
<name>A0A5J5GBK4_9RHOB</name>
<dbReference type="GO" id="GO:0046872">
    <property type="term" value="F:metal ion binding"/>
    <property type="evidence" value="ECO:0007669"/>
    <property type="project" value="UniProtKB-KW"/>
</dbReference>
<evidence type="ECO:0000256" key="8">
    <source>
        <dbReference type="SAM" id="SignalP"/>
    </source>
</evidence>
<keyword evidence="5 9" id="KW-0378">Hydrolase</keyword>
<dbReference type="PANTHER" id="PTHR33938">
    <property type="entry name" value="FERULOYL ESTERASE B-RELATED"/>
    <property type="match status" value="1"/>
</dbReference>
<dbReference type="InterPro" id="IPR029058">
    <property type="entry name" value="AB_hydrolase_fold"/>
</dbReference>
<keyword evidence="4 8" id="KW-0732">Signal</keyword>
<dbReference type="EMBL" id="VYQE01000007">
    <property type="protein sequence ID" value="KAA9005182.1"/>
    <property type="molecule type" value="Genomic_DNA"/>
</dbReference>
<sequence>MHHIRLAAALPLALLAPGWALAQCADLSEAAPEGVTLTETTEMPAGEEAPVAHCLVRGTMDERTGTDGKTYAIGFELRLPEDWSGRFMHQFNGGADGSVVPALGQMSQLGPDQGALARGFAVVSSNAGHDGSANPDAGLAGGTRFGQDFEARRDYGYDAVATLHPVALALTEAQYGRAPDYIYGMGGSNGGRHAMIAAERMPEAFDGLLAGYPGFNLPRAALQHPWDVQSFLSVADTLPEAFSRDELALVSAAVSQACDGLDGLEDGLVYATMQCQEAFDPQSLACTEGDGADCLPQEKVDALTRIHGGPRNSAGEQLYSDWPWDTGISSNDWRFWKLESGIPPWGGQPLIAVMGAGSLAEVFTTPPTSVEGTPEALQDFLTGFDFDEDAPKIDATTEAFPESPMEVMTPPDADDPTLAEFREADGKLIVFHGVSDPVFSFFDTLDWYEALQENTGGTEGTVRLYAVPGLPHGSGGAAPDRFDMLGALIDWVEEGEAPEEVTATVRSDNEEAPEALRGAERILCPWPQIAVYGEGDVSAAESFSCEEPA</sequence>
<evidence type="ECO:0000256" key="2">
    <source>
        <dbReference type="ARBA" id="ARBA00022487"/>
    </source>
</evidence>
<feature type="signal peptide" evidence="8">
    <location>
        <begin position="1"/>
        <end position="22"/>
    </location>
</feature>
<feature type="chain" id="PRO_5023811787" evidence="8">
    <location>
        <begin position="23"/>
        <end position="549"/>
    </location>
</feature>
<evidence type="ECO:0000256" key="1">
    <source>
        <dbReference type="ARBA" id="ARBA00006249"/>
    </source>
</evidence>
<evidence type="ECO:0000313" key="9">
    <source>
        <dbReference type="EMBL" id="KAA9005182.1"/>
    </source>
</evidence>
<dbReference type="GO" id="GO:0052689">
    <property type="term" value="F:carboxylic ester hydrolase activity"/>
    <property type="evidence" value="ECO:0007669"/>
    <property type="project" value="UniProtKB-KW"/>
</dbReference>
<proteinExistence type="inferred from homology"/>
<keyword evidence="7" id="KW-1015">Disulfide bond</keyword>
<dbReference type="Proteomes" id="UP000326554">
    <property type="component" value="Unassembled WGS sequence"/>
</dbReference>
<evidence type="ECO:0000256" key="5">
    <source>
        <dbReference type="ARBA" id="ARBA00022801"/>
    </source>
</evidence>
<protein>
    <submittedName>
        <fullName evidence="9">Tannase/feruloyl esterase family alpha/beta hydrolase</fullName>
    </submittedName>
</protein>
<evidence type="ECO:0000256" key="6">
    <source>
        <dbReference type="ARBA" id="ARBA00022837"/>
    </source>
</evidence>
<comment type="caution">
    <text evidence="9">The sequence shown here is derived from an EMBL/GenBank/DDBJ whole genome shotgun (WGS) entry which is preliminary data.</text>
</comment>
<organism evidence="9 10">
    <name type="scientific">Histidinibacterium aquaticum</name>
    <dbReference type="NCBI Taxonomy" id="2613962"/>
    <lineage>
        <taxon>Bacteria</taxon>
        <taxon>Pseudomonadati</taxon>
        <taxon>Pseudomonadota</taxon>
        <taxon>Alphaproteobacteria</taxon>
        <taxon>Rhodobacterales</taxon>
        <taxon>Paracoccaceae</taxon>
        <taxon>Histidinibacterium</taxon>
    </lineage>
</organism>
<dbReference type="PANTHER" id="PTHR33938:SF15">
    <property type="entry name" value="FERULOYL ESTERASE B-RELATED"/>
    <property type="match status" value="1"/>
</dbReference>
<dbReference type="Gene3D" id="3.40.50.1820">
    <property type="entry name" value="alpha/beta hydrolase"/>
    <property type="match status" value="1"/>
</dbReference>
<dbReference type="InterPro" id="IPR011118">
    <property type="entry name" value="Tannase/feruloyl_esterase"/>
</dbReference>
<gene>
    <name evidence="9" type="ORF">F3S47_17910</name>
</gene>
<dbReference type="RefSeq" id="WP_150446687.1">
    <property type="nucleotide sequence ID" value="NZ_VYQE01000007.1"/>
</dbReference>
<keyword evidence="10" id="KW-1185">Reference proteome</keyword>
<dbReference type="AlphaFoldDB" id="A0A5J5GBK4"/>
<evidence type="ECO:0000256" key="7">
    <source>
        <dbReference type="ARBA" id="ARBA00023157"/>
    </source>
</evidence>
<accession>A0A5J5GBK4</accession>
<evidence type="ECO:0000256" key="4">
    <source>
        <dbReference type="ARBA" id="ARBA00022729"/>
    </source>
</evidence>